<evidence type="ECO:0000313" key="1">
    <source>
        <dbReference type="EMBL" id="MEQ2184268.1"/>
    </source>
</evidence>
<name>A0ABV0PLJ3_9TELE</name>
<comment type="caution">
    <text evidence="1">The sequence shown here is derived from an EMBL/GenBank/DDBJ whole genome shotgun (WGS) entry which is preliminary data.</text>
</comment>
<reference evidence="1 2" key="1">
    <citation type="submission" date="2021-06" db="EMBL/GenBank/DDBJ databases">
        <authorList>
            <person name="Palmer J.M."/>
        </authorList>
    </citation>
    <scope>NUCLEOTIDE SEQUENCE [LARGE SCALE GENOMIC DNA]</scope>
    <source>
        <strain evidence="1 2">GA_2019</strain>
        <tissue evidence="1">Muscle</tissue>
    </source>
</reference>
<dbReference type="Proteomes" id="UP001476798">
    <property type="component" value="Unassembled WGS sequence"/>
</dbReference>
<sequence>FPALLCSRQIPHWLQFSGQTTLLLPPDQPSLPNPWIRMPVSASPFMTLLLCSDLQFNSSLLLPDSVLPALTLFLFSGHRIVLSHWVCRPDSPCDVTLLLPDDHTEEPKFSFLILPQILRRGSCAYRWWFPAKHLPESSINLLKCISCVRLKFRVS</sequence>
<accession>A0ABV0PLJ3</accession>
<proteinExistence type="predicted"/>
<dbReference type="EMBL" id="JAHRIO010080248">
    <property type="protein sequence ID" value="MEQ2184268.1"/>
    <property type="molecule type" value="Genomic_DNA"/>
</dbReference>
<organism evidence="1 2">
    <name type="scientific">Goodea atripinnis</name>
    <dbReference type="NCBI Taxonomy" id="208336"/>
    <lineage>
        <taxon>Eukaryota</taxon>
        <taxon>Metazoa</taxon>
        <taxon>Chordata</taxon>
        <taxon>Craniata</taxon>
        <taxon>Vertebrata</taxon>
        <taxon>Euteleostomi</taxon>
        <taxon>Actinopterygii</taxon>
        <taxon>Neopterygii</taxon>
        <taxon>Teleostei</taxon>
        <taxon>Neoteleostei</taxon>
        <taxon>Acanthomorphata</taxon>
        <taxon>Ovalentaria</taxon>
        <taxon>Atherinomorphae</taxon>
        <taxon>Cyprinodontiformes</taxon>
        <taxon>Goodeidae</taxon>
        <taxon>Goodea</taxon>
    </lineage>
</organism>
<keyword evidence="2" id="KW-1185">Reference proteome</keyword>
<protein>
    <submittedName>
        <fullName evidence="1">Uncharacterized protein</fullName>
    </submittedName>
</protein>
<evidence type="ECO:0000313" key="2">
    <source>
        <dbReference type="Proteomes" id="UP001476798"/>
    </source>
</evidence>
<feature type="non-terminal residue" evidence="1">
    <location>
        <position position="1"/>
    </location>
</feature>
<gene>
    <name evidence="1" type="ORF">GOODEAATRI_006056</name>
</gene>